<evidence type="ECO:0008006" key="4">
    <source>
        <dbReference type="Google" id="ProtNLM"/>
    </source>
</evidence>
<feature type="transmembrane region" description="Helical" evidence="1">
    <location>
        <begin position="20"/>
        <end position="41"/>
    </location>
</feature>
<organism evidence="2 3">
    <name type="scientific">Candidatus Sulfobium mesophilum</name>
    <dbReference type="NCBI Taxonomy" id="2016548"/>
    <lineage>
        <taxon>Bacteria</taxon>
        <taxon>Pseudomonadati</taxon>
        <taxon>Nitrospirota</taxon>
        <taxon>Nitrospiria</taxon>
        <taxon>Nitrospirales</taxon>
        <taxon>Nitrospiraceae</taxon>
        <taxon>Candidatus Sulfobium</taxon>
    </lineage>
</organism>
<keyword evidence="1" id="KW-0812">Transmembrane</keyword>
<dbReference type="EMBL" id="OUUY01000098">
    <property type="protein sequence ID" value="SPQ01331.1"/>
    <property type="molecule type" value="Genomic_DNA"/>
</dbReference>
<keyword evidence="3" id="KW-1185">Reference proteome</keyword>
<dbReference type="AlphaFoldDB" id="A0A2U3QIT6"/>
<accession>A0A2U3QIT6</accession>
<evidence type="ECO:0000313" key="2">
    <source>
        <dbReference type="EMBL" id="SPQ01331.1"/>
    </source>
</evidence>
<name>A0A2U3QIT6_9BACT</name>
<dbReference type="OrthoDB" id="465094at2"/>
<sequence>MLEHHRQPLRSRREFLRRQIRYSGFSMLILLFSIGLGVLGYHHFGSLPWIDSFLNASMILTGMGPVDKMETQAGKIFSAFYALFSGISFLTFVGVLFAPVYHRFLHKFHLDIEGRGRKPD</sequence>
<proteinExistence type="predicted"/>
<gene>
    <name evidence="2" type="ORF">NBG4_500005</name>
</gene>
<dbReference type="Proteomes" id="UP000245125">
    <property type="component" value="Unassembled WGS sequence"/>
</dbReference>
<keyword evidence="1" id="KW-1133">Transmembrane helix</keyword>
<evidence type="ECO:0000256" key="1">
    <source>
        <dbReference type="SAM" id="Phobius"/>
    </source>
</evidence>
<evidence type="ECO:0000313" key="3">
    <source>
        <dbReference type="Proteomes" id="UP000245125"/>
    </source>
</evidence>
<feature type="transmembrane region" description="Helical" evidence="1">
    <location>
        <begin position="78"/>
        <end position="101"/>
    </location>
</feature>
<protein>
    <recommendedName>
        <fullName evidence="4">Potassium channel domain-containing protein</fullName>
    </recommendedName>
</protein>
<dbReference type="SUPFAM" id="SSF81324">
    <property type="entry name" value="Voltage-gated potassium channels"/>
    <property type="match status" value="1"/>
</dbReference>
<dbReference type="Gene3D" id="1.10.287.70">
    <property type="match status" value="1"/>
</dbReference>
<reference evidence="3" key="1">
    <citation type="submission" date="2018-03" db="EMBL/GenBank/DDBJ databases">
        <authorList>
            <person name="Zecchin S."/>
        </authorList>
    </citation>
    <scope>NUCLEOTIDE SEQUENCE [LARGE SCALE GENOMIC DNA]</scope>
</reference>
<keyword evidence="1" id="KW-0472">Membrane</keyword>